<protein>
    <recommendedName>
        <fullName evidence="1">Endonuclease/exonuclease/phosphatase domain-containing protein</fullName>
    </recommendedName>
</protein>
<reference evidence="2" key="1">
    <citation type="submission" date="2021-02" db="EMBL/GenBank/DDBJ databases">
        <authorList>
            <person name="Nowell W R."/>
        </authorList>
    </citation>
    <scope>NUCLEOTIDE SEQUENCE</scope>
</reference>
<dbReference type="SUPFAM" id="SSF56219">
    <property type="entry name" value="DNase I-like"/>
    <property type="match status" value="1"/>
</dbReference>
<keyword evidence="4" id="KW-1185">Reference proteome</keyword>
<evidence type="ECO:0000313" key="4">
    <source>
        <dbReference type="Proteomes" id="UP000663866"/>
    </source>
</evidence>
<dbReference type="Proteomes" id="UP000663866">
    <property type="component" value="Unassembled WGS sequence"/>
</dbReference>
<organism evidence="2 4">
    <name type="scientific">Rotaria magnacalcarata</name>
    <dbReference type="NCBI Taxonomy" id="392030"/>
    <lineage>
        <taxon>Eukaryota</taxon>
        <taxon>Metazoa</taxon>
        <taxon>Spiralia</taxon>
        <taxon>Gnathifera</taxon>
        <taxon>Rotifera</taxon>
        <taxon>Eurotatoria</taxon>
        <taxon>Bdelloidea</taxon>
        <taxon>Philodinida</taxon>
        <taxon>Philodinidae</taxon>
        <taxon>Rotaria</taxon>
    </lineage>
</organism>
<dbReference type="GO" id="GO:0003824">
    <property type="term" value="F:catalytic activity"/>
    <property type="evidence" value="ECO:0007669"/>
    <property type="project" value="InterPro"/>
</dbReference>
<feature type="domain" description="Endonuclease/exonuclease/phosphatase" evidence="1">
    <location>
        <begin position="334"/>
        <end position="409"/>
    </location>
</feature>
<accession>A0A819BR96</accession>
<proteinExistence type="predicted"/>
<dbReference type="Proteomes" id="UP000663842">
    <property type="component" value="Unassembled WGS sequence"/>
</dbReference>
<evidence type="ECO:0000313" key="3">
    <source>
        <dbReference type="EMBL" id="CAF3898843.1"/>
    </source>
</evidence>
<gene>
    <name evidence="2" type="ORF">OVN521_LOCUS4163</name>
    <name evidence="3" type="ORF">UXM345_LOCUS10421</name>
</gene>
<dbReference type="EMBL" id="CAJOBG010000379">
    <property type="protein sequence ID" value="CAF3806061.1"/>
    <property type="molecule type" value="Genomic_DNA"/>
</dbReference>
<comment type="caution">
    <text evidence="2">The sequence shown here is derived from an EMBL/GenBank/DDBJ whole genome shotgun (WGS) entry which is preliminary data.</text>
</comment>
<evidence type="ECO:0000259" key="1">
    <source>
        <dbReference type="Pfam" id="PF14529"/>
    </source>
</evidence>
<dbReference type="InterPro" id="IPR036691">
    <property type="entry name" value="Endo/exonu/phosph_ase_sf"/>
</dbReference>
<dbReference type="Pfam" id="PF14529">
    <property type="entry name" value="Exo_endo_phos_2"/>
    <property type="match status" value="1"/>
</dbReference>
<dbReference type="AlphaFoldDB" id="A0A819BR96"/>
<evidence type="ECO:0000313" key="2">
    <source>
        <dbReference type="EMBL" id="CAF3806061.1"/>
    </source>
</evidence>
<dbReference type="EMBL" id="CAJOBF010000996">
    <property type="protein sequence ID" value="CAF3898843.1"/>
    <property type="molecule type" value="Genomic_DNA"/>
</dbReference>
<name>A0A819BR96_9BILA</name>
<dbReference type="InterPro" id="IPR005135">
    <property type="entry name" value="Endo/exonuclease/phosphatase"/>
</dbReference>
<sequence>MRNCNFFIVVTRNYVLIFRNYGSQCDRSYAVTTPQFHRNETYGHYLPLTTFPSGYRLTHCTACWKIGHMRDKSQSPVSCRKCLGPYTNGVNHSCQNDTFICAQCGGNHFSLDSICPVVKKYREELKLAVDKALTSGAIKRPAPGEAPRPFQQQTNDFSFLNQGQVISRPAWTTSDTESLHSNLKQEMIDLVVTIKALSDTMIRTEKSFNDLNNRIEVPHKSTILHCNSICAIIDTVQIMSSWVQGWGTRALEVMDLIFKTDSPVCVFTEVGKLWNSFKVPHFTSFYQKGTNHSGGVMITIGKHLRATRIDTDIENTVIVDIHGLSEQIRIIVKGTILTSDFNATLDEWGSQSTDRRGDSLKKWIEENELTFIPINSHSSKRSDSHIDLTFTNLNRAENETIFYGSSDHWQAVLRSQSIGFISNGFFSNIDWTIYQTILVLLENFWINEQKKETIAHWYQCYVCFLAALKRRLTR</sequence>
<dbReference type="Gene3D" id="3.60.10.10">
    <property type="entry name" value="Endonuclease/exonuclease/phosphatase"/>
    <property type="match status" value="1"/>
</dbReference>